<reference evidence="2 3" key="1">
    <citation type="submission" date="2020-07" db="EMBL/GenBank/DDBJ databases">
        <title>Metarhizium humberi genome.</title>
        <authorList>
            <person name="Lysoe E."/>
        </authorList>
    </citation>
    <scope>NUCLEOTIDE SEQUENCE [LARGE SCALE GENOMIC DNA]</scope>
    <source>
        <strain evidence="2 3">ESALQ1638</strain>
    </source>
</reference>
<name>A0A9P8M9Y6_9HYPO</name>
<accession>A0A9P8M9Y6</accession>
<dbReference type="Proteomes" id="UP000764110">
    <property type="component" value="Unassembled WGS sequence"/>
</dbReference>
<proteinExistence type="predicted"/>
<gene>
    <name evidence="2" type="ORF">MHUMG1_05726</name>
</gene>
<dbReference type="EMBL" id="JACEFI010000009">
    <property type="protein sequence ID" value="KAH0596608.1"/>
    <property type="molecule type" value="Genomic_DNA"/>
</dbReference>
<evidence type="ECO:0000313" key="2">
    <source>
        <dbReference type="EMBL" id="KAH0596608.1"/>
    </source>
</evidence>
<evidence type="ECO:0000313" key="3">
    <source>
        <dbReference type="Proteomes" id="UP000764110"/>
    </source>
</evidence>
<feature type="region of interest" description="Disordered" evidence="1">
    <location>
        <begin position="128"/>
        <end position="148"/>
    </location>
</feature>
<comment type="caution">
    <text evidence="2">The sequence shown here is derived from an EMBL/GenBank/DDBJ whole genome shotgun (WGS) entry which is preliminary data.</text>
</comment>
<dbReference type="AlphaFoldDB" id="A0A9P8M9Y6"/>
<evidence type="ECO:0000256" key="1">
    <source>
        <dbReference type="SAM" id="MobiDB-lite"/>
    </source>
</evidence>
<sequence length="148" mass="16852">MTHATKQLTFKFCPLHREPPQRRTVDKSLRKCIRRIVKSQEPLGPQRRVLQLLGQHHAPAIIDPQLLLQKGLDALVEPGRRQDPIHQAPLLQLLRGEFAAKHEKVVGAVNPHALRKVAYRPVLGDEAERREGDLQEGRFHGQDDVCQP</sequence>
<protein>
    <submittedName>
        <fullName evidence="2">Uncharacterized protein</fullName>
    </submittedName>
</protein>
<keyword evidence="3" id="KW-1185">Reference proteome</keyword>
<organism evidence="2 3">
    <name type="scientific">Metarhizium humberi</name>
    <dbReference type="NCBI Taxonomy" id="2596975"/>
    <lineage>
        <taxon>Eukaryota</taxon>
        <taxon>Fungi</taxon>
        <taxon>Dikarya</taxon>
        <taxon>Ascomycota</taxon>
        <taxon>Pezizomycotina</taxon>
        <taxon>Sordariomycetes</taxon>
        <taxon>Hypocreomycetidae</taxon>
        <taxon>Hypocreales</taxon>
        <taxon>Clavicipitaceae</taxon>
        <taxon>Metarhizium</taxon>
    </lineage>
</organism>